<accession>A0A0R0DZL7</accession>
<feature type="transmembrane region" description="Helical" evidence="1">
    <location>
        <begin position="146"/>
        <end position="164"/>
    </location>
</feature>
<evidence type="ECO:0000256" key="1">
    <source>
        <dbReference type="SAM" id="Phobius"/>
    </source>
</evidence>
<dbReference type="Proteomes" id="UP000050940">
    <property type="component" value="Unassembled WGS sequence"/>
</dbReference>
<organism evidence="2 3">
    <name type="scientific">Stenotrophomonas daejeonensis</name>
    <dbReference type="NCBI Taxonomy" id="659018"/>
    <lineage>
        <taxon>Bacteria</taxon>
        <taxon>Pseudomonadati</taxon>
        <taxon>Pseudomonadota</taxon>
        <taxon>Gammaproteobacteria</taxon>
        <taxon>Lysobacterales</taxon>
        <taxon>Lysobacteraceae</taxon>
        <taxon>Stenotrophomonas</taxon>
    </lineage>
</organism>
<evidence type="ECO:0000313" key="3">
    <source>
        <dbReference type="Proteomes" id="UP000050940"/>
    </source>
</evidence>
<evidence type="ECO:0000313" key="2">
    <source>
        <dbReference type="EMBL" id="KRG87168.1"/>
    </source>
</evidence>
<dbReference type="RefSeq" id="WP_057640215.1">
    <property type="nucleotide sequence ID" value="NZ_LDJP01000027.1"/>
</dbReference>
<sequence>MVEKIRVSLWDIFSFFLTGLLAMLVLFAFFMAYGGLTLKELFDALSTFPAAITLVAAPLAFTLFGMVIEPFANYFDRYALKYILGWVSKPKEKHSHEETLLKEEIRSKYMGSLNGKIDNPYAICKEYVETKQLSTTFMVYLSRYGFYRNCAFISVASGIAALFLASTWCGGILALLFGVAASAVFKRRAEDFYSYMAPAVYRAFLIDKVSWVPGNGG</sequence>
<proteinExistence type="predicted"/>
<name>A0A0R0DZL7_9GAMM</name>
<gene>
    <name evidence="2" type="ORF">ABB34_05305</name>
</gene>
<feature type="transmembrane region" description="Helical" evidence="1">
    <location>
        <begin position="170"/>
        <end position="186"/>
    </location>
</feature>
<feature type="transmembrane region" description="Helical" evidence="1">
    <location>
        <begin position="48"/>
        <end position="68"/>
    </location>
</feature>
<keyword evidence="1" id="KW-0472">Membrane</keyword>
<keyword evidence="3" id="KW-1185">Reference proteome</keyword>
<feature type="transmembrane region" description="Helical" evidence="1">
    <location>
        <begin position="12"/>
        <end position="36"/>
    </location>
</feature>
<comment type="caution">
    <text evidence="2">The sequence shown here is derived from an EMBL/GenBank/DDBJ whole genome shotgun (WGS) entry which is preliminary data.</text>
</comment>
<reference evidence="2 3" key="1">
    <citation type="submission" date="2015-05" db="EMBL/GenBank/DDBJ databases">
        <title>Genome sequencing and analysis of members of genus Stenotrophomonas.</title>
        <authorList>
            <person name="Patil P.P."/>
            <person name="Midha S."/>
            <person name="Patil P.B."/>
        </authorList>
    </citation>
    <scope>NUCLEOTIDE SEQUENCE [LARGE SCALE GENOMIC DNA]</scope>
    <source>
        <strain evidence="2 3">JCM 16244</strain>
    </source>
</reference>
<dbReference type="PATRIC" id="fig|659018.3.peg.970"/>
<keyword evidence="1" id="KW-0812">Transmembrane</keyword>
<dbReference type="AlphaFoldDB" id="A0A0R0DZL7"/>
<keyword evidence="1" id="KW-1133">Transmembrane helix</keyword>
<evidence type="ECO:0008006" key="4">
    <source>
        <dbReference type="Google" id="ProtNLM"/>
    </source>
</evidence>
<dbReference type="EMBL" id="LDJP01000027">
    <property type="protein sequence ID" value="KRG87168.1"/>
    <property type="molecule type" value="Genomic_DNA"/>
</dbReference>
<dbReference type="OrthoDB" id="6402284at2"/>
<protein>
    <recommendedName>
        <fullName evidence="4">Transmembrane protein</fullName>
    </recommendedName>
</protein>